<keyword evidence="2 9" id="KW-0813">Transport</keyword>
<dbReference type="AlphaFoldDB" id="A0A8G2EW69"/>
<dbReference type="Proteomes" id="UP000198615">
    <property type="component" value="Unassembled WGS sequence"/>
</dbReference>
<comment type="function">
    <text evidence="9">Part of the tripartite ATP-independent periplasmic (TRAP) transport system.</text>
</comment>
<dbReference type="GO" id="GO:0015740">
    <property type="term" value="P:C4-dicarboxylate transport"/>
    <property type="evidence" value="ECO:0007669"/>
    <property type="project" value="TreeGrafter"/>
</dbReference>
<evidence type="ECO:0000259" key="10">
    <source>
        <dbReference type="Pfam" id="PF04290"/>
    </source>
</evidence>
<accession>A0A8G2EW69</accession>
<dbReference type="EMBL" id="FNBW01000005">
    <property type="protein sequence ID" value="SDF65959.1"/>
    <property type="molecule type" value="Genomic_DNA"/>
</dbReference>
<evidence type="ECO:0000256" key="5">
    <source>
        <dbReference type="ARBA" id="ARBA00022692"/>
    </source>
</evidence>
<sequence length="195" mass="21349">MHTPSSQTDAGRRGPLHAALQPFYRLLDAVCQVSLVVSGGAMVTLTVIFGWLVFGRYVLNATPTWVEQVALLLVALIGFLGASTGVHERSHLGVSYFRDIAPRPMRLAMELLTYLIMAVFGAVMMVNSYKLVLFKWSAEIPLIHLPEGLRAVPLTLCGAFTLAYSIGHLIRFFTGERLDDRILETPPAGLPPSAE</sequence>
<evidence type="ECO:0000256" key="4">
    <source>
        <dbReference type="ARBA" id="ARBA00022519"/>
    </source>
</evidence>
<dbReference type="PANTHER" id="PTHR35011:SF11">
    <property type="entry name" value="TRAP TRANSPORTER SMALL PERMEASE PROTEIN"/>
    <property type="match status" value="1"/>
</dbReference>
<gene>
    <name evidence="11" type="ORF">SAMN05660686_01955</name>
</gene>
<evidence type="ECO:0000313" key="12">
    <source>
        <dbReference type="Proteomes" id="UP000198615"/>
    </source>
</evidence>
<comment type="caution">
    <text evidence="11">The sequence shown here is derived from an EMBL/GenBank/DDBJ whole genome shotgun (WGS) entry which is preliminary data.</text>
</comment>
<evidence type="ECO:0000256" key="3">
    <source>
        <dbReference type="ARBA" id="ARBA00022475"/>
    </source>
</evidence>
<reference evidence="11 12" key="1">
    <citation type="submission" date="2016-10" db="EMBL/GenBank/DDBJ databases">
        <authorList>
            <person name="Varghese N."/>
            <person name="Submissions S."/>
        </authorList>
    </citation>
    <scope>NUCLEOTIDE SEQUENCE [LARGE SCALE GENOMIC DNA]</scope>
    <source>
        <strain evidence="11 12">DSM 18839</strain>
    </source>
</reference>
<comment type="similarity">
    <text evidence="8 9">Belongs to the TRAP transporter small permease family.</text>
</comment>
<dbReference type="OrthoDB" id="4964541at2"/>
<dbReference type="InterPro" id="IPR007387">
    <property type="entry name" value="TRAP_DctQ"/>
</dbReference>
<feature type="transmembrane region" description="Helical" evidence="9">
    <location>
        <begin position="149"/>
        <end position="173"/>
    </location>
</feature>
<evidence type="ECO:0000256" key="7">
    <source>
        <dbReference type="ARBA" id="ARBA00023136"/>
    </source>
</evidence>
<evidence type="ECO:0000256" key="1">
    <source>
        <dbReference type="ARBA" id="ARBA00004429"/>
    </source>
</evidence>
<dbReference type="GO" id="GO:0005886">
    <property type="term" value="C:plasma membrane"/>
    <property type="evidence" value="ECO:0007669"/>
    <property type="project" value="UniProtKB-SubCell"/>
</dbReference>
<feature type="transmembrane region" description="Helical" evidence="9">
    <location>
        <begin position="33"/>
        <end position="53"/>
    </location>
</feature>
<proteinExistence type="inferred from homology"/>
<comment type="subcellular location">
    <subcellularLocation>
        <location evidence="1 9">Cell inner membrane</location>
        <topology evidence="1 9">Multi-pass membrane protein</topology>
    </subcellularLocation>
</comment>
<evidence type="ECO:0000256" key="6">
    <source>
        <dbReference type="ARBA" id="ARBA00022989"/>
    </source>
</evidence>
<keyword evidence="12" id="KW-1185">Reference proteome</keyword>
<dbReference type="PANTHER" id="PTHR35011">
    <property type="entry name" value="2,3-DIKETO-L-GULONATE TRAP TRANSPORTER SMALL PERMEASE PROTEIN YIAM"/>
    <property type="match status" value="1"/>
</dbReference>
<evidence type="ECO:0000313" key="11">
    <source>
        <dbReference type="EMBL" id="SDF65959.1"/>
    </source>
</evidence>
<organism evidence="11 12">
    <name type="scientific">Thalassobaculum litoreum DSM 18839</name>
    <dbReference type="NCBI Taxonomy" id="1123362"/>
    <lineage>
        <taxon>Bacteria</taxon>
        <taxon>Pseudomonadati</taxon>
        <taxon>Pseudomonadota</taxon>
        <taxon>Alphaproteobacteria</taxon>
        <taxon>Rhodospirillales</taxon>
        <taxon>Thalassobaculaceae</taxon>
        <taxon>Thalassobaculum</taxon>
    </lineage>
</organism>
<dbReference type="GO" id="GO:0022857">
    <property type="term" value="F:transmembrane transporter activity"/>
    <property type="evidence" value="ECO:0007669"/>
    <property type="project" value="UniProtKB-UniRule"/>
</dbReference>
<keyword evidence="4 9" id="KW-0997">Cell inner membrane</keyword>
<evidence type="ECO:0000256" key="9">
    <source>
        <dbReference type="RuleBase" id="RU369079"/>
    </source>
</evidence>
<dbReference type="RefSeq" id="WP_093149934.1">
    <property type="nucleotide sequence ID" value="NZ_FNBW01000005.1"/>
</dbReference>
<feature type="transmembrane region" description="Helical" evidence="9">
    <location>
        <begin position="65"/>
        <end position="86"/>
    </location>
</feature>
<dbReference type="InterPro" id="IPR055348">
    <property type="entry name" value="DctQ"/>
</dbReference>
<feature type="domain" description="Tripartite ATP-independent periplasmic transporters DctQ component" evidence="10">
    <location>
        <begin position="46"/>
        <end position="174"/>
    </location>
</feature>
<protein>
    <recommendedName>
        <fullName evidence="9">TRAP transporter small permease protein</fullName>
    </recommendedName>
</protein>
<keyword evidence="6 9" id="KW-1133">Transmembrane helix</keyword>
<evidence type="ECO:0000256" key="8">
    <source>
        <dbReference type="ARBA" id="ARBA00038436"/>
    </source>
</evidence>
<keyword evidence="3" id="KW-1003">Cell membrane</keyword>
<name>A0A8G2EW69_9PROT</name>
<evidence type="ECO:0000256" key="2">
    <source>
        <dbReference type="ARBA" id="ARBA00022448"/>
    </source>
</evidence>
<feature type="transmembrane region" description="Helical" evidence="9">
    <location>
        <begin position="107"/>
        <end position="129"/>
    </location>
</feature>
<keyword evidence="5 9" id="KW-0812">Transmembrane</keyword>
<dbReference type="Pfam" id="PF04290">
    <property type="entry name" value="DctQ"/>
    <property type="match status" value="1"/>
</dbReference>
<keyword evidence="7 9" id="KW-0472">Membrane</keyword>
<comment type="subunit">
    <text evidence="9">The complex comprises the extracytoplasmic solute receptor protein and the two transmembrane proteins.</text>
</comment>